<evidence type="ECO:0000256" key="5">
    <source>
        <dbReference type="ARBA" id="ARBA00022519"/>
    </source>
</evidence>
<dbReference type="Gene3D" id="1.20.1640.10">
    <property type="entry name" value="Multidrug efflux transporter AcrB transmembrane domain"/>
    <property type="match status" value="2"/>
</dbReference>
<keyword evidence="6 9" id="KW-0812">Transmembrane</keyword>
<dbReference type="PRINTS" id="PR00702">
    <property type="entry name" value="ACRIFLAVINRP"/>
</dbReference>
<gene>
    <name evidence="10" type="ORF">QNA08_14145</name>
</gene>
<name>A0ABT7AJ16_9HYPH</name>
<feature type="transmembrane region" description="Helical" evidence="9">
    <location>
        <begin position="903"/>
        <end position="923"/>
    </location>
</feature>
<dbReference type="EMBL" id="JASJEV010000009">
    <property type="protein sequence ID" value="MDJ1159375.1"/>
    <property type="molecule type" value="Genomic_DNA"/>
</dbReference>
<feature type="transmembrane region" description="Helical" evidence="9">
    <location>
        <begin position="538"/>
        <end position="559"/>
    </location>
</feature>
<dbReference type="Pfam" id="PF00873">
    <property type="entry name" value="ACR_tran"/>
    <property type="match status" value="1"/>
</dbReference>
<proteinExistence type="inferred from homology"/>
<keyword evidence="7 9" id="KW-1133">Transmembrane helix</keyword>
<dbReference type="PANTHER" id="PTHR32063:SF76">
    <property type="entry name" value="EFFLUX PUMP MEMBRANE TRANSPORTER"/>
    <property type="match status" value="1"/>
</dbReference>
<dbReference type="NCBIfam" id="TIGR00915">
    <property type="entry name" value="2A0602"/>
    <property type="match status" value="1"/>
</dbReference>
<feature type="transmembrane region" description="Helical" evidence="9">
    <location>
        <begin position="929"/>
        <end position="950"/>
    </location>
</feature>
<dbReference type="InterPro" id="IPR004764">
    <property type="entry name" value="MdtF-like"/>
</dbReference>
<comment type="subcellular location">
    <subcellularLocation>
        <location evidence="1 9">Cell inner membrane</location>
        <topology evidence="1 9">Multi-pass membrane protein</topology>
    </subcellularLocation>
</comment>
<feature type="transmembrane region" description="Helical" evidence="9">
    <location>
        <begin position="440"/>
        <end position="460"/>
    </location>
</feature>
<dbReference type="Gene3D" id="3.30.2090.10">
    <property type="entry name" value="Multidrug efflux transporter AcrB TolC docking domain, DN and DC subdomains"/>
    <property type="match status" value="2"/>
</dbReference>
<feature type="transmembrane region" description="Helical" evidence="9">
    <location>
        <begin position="368"/>
        <end position="390"/>
    </location>
</feature>
<evidence type="ECO:0000256" key="7">
    <source>
        <dbReference type="ARBA" id="ARBA00022989"/>
    </source>
</evidence>
<keyword evidence="5 9" id="KW-0997">Cell inner membrane</keyword>
<evidence type="ECO:0000256" key="9">
    <source>
        <dbReference type="RuleBase" id="RU364070"/>
    </source>
</evidence>
<dbReference type="Gene3D" id="3.30.70.1320">
    <property type="entry name" value="Multidrug efflux transporter AcrB pore domain like"/>
    <property type="match status" value="1"/>
</dbReference>
<dbReference type="SUPFAM" id="SSF82693">
    <property type="entry name" value="Multidrug efflux transporter AcrB pore domain, PN1, PN2, PC1 and PC2 subdomains"/>
    <property type="match status" value="3"/>
</dbReference>
<evidence type="ECO:0000313" key="11">
    <source>
        <dbReference type="Proteomes" id="UP001321492"/>
    </source>
</evidence>
<dbReference type="SUPFAM" id="SSF82714">
    <property type="entry name" value="Multidrug efflux transporter AcrB TolC docking domain, DN and DC subdomains"/>
    <property type="match status" value="2"/>
</dbReference>
<dbReference type="InterPro" id="IPR027463">
    <property type="entry name" value="AcrB_DN_DC_subdom"/>
</dbReference>
<dbReference type="SUPFAM" id="SSF82866">
    <property type="entry name" value="Multidrug efflux transporter AcrB transmembrane domain"/>
    <property type="match status" value="2"/>
</dbReference>
<feature type="transmembrane region" description="Helical" evidence="9">
    <location>
        <begin position="12"/>
        <end position="33"/>
    </location>
</feature>
<dbReference type="RefSeq" id="WP_283741377.1">
    <property type="nucleotide sequence ID" value="NZ_JASJEV010000009.1"/>
</dbReference>
<keyword evidence="3 9" id="KW-0813">Transport</keyword>
<dbReference type="NCBIfam" id="NF000282">
    <property type="entry name" value="RND_permease_1"/>
    <property type="match status" value="1"/>
</dbReference>
<keyword evidence="11" id="KW-1185">Reference proteome</keyword>
<feature type="transmembrane region" description="Helical" evidence="9">
    <location>
        <begin position="472"/>
        <end position="499"/>
    </location>
</feature>
<evidence type="ECO:0000256" key="8">
    <source>
        <dbReference type="ARBA" id="ARBA00023136"/>
    </source>
</evidence>
<dbReference type="Gene3D" id="3.30.70.1430">
    <property type="entry name" value="Multidrug efflux transporter AcrB pore domain"/>
    <property type="match status" value="2"/>
</dbReference>
<sequence>MLSSIFVDRPRLALVISIVITLAGLIALTRIPIAQFPDIVPPQVQVTAAYPGAGADVVESTVAQPIESQMNGVDNMLYMKSTSGNDGSYTLTVTFAVGTNPDINTVNVQNRVSLAESKLPEDVRRQGLTVRKQSPALLQLVALYSPDGSYDELFLTNYTIINVLDTLARVPGVGQALIFGSQNYSMRVWFQTDTLTSFGLTPSDVVQAIQKQNAQAAVGRLGAPPMPDDQQLQLTLKTQGRLETVEEFANIVIRSNPDGSTVKVRDVARVEVSAQSSDVADRFNGKPAAVIGIYQAPGSNAIETADRIRSTLERLKMRFPKGIDYKITYDTTTFVKSTINEVEHTLVEAFVLVILVVFIFLGNARATLIPMIAVPVALVGTFAVLLALGFSANTVSLFAMILAIGIVVDDAIVVVENVERVMHETGLPAPEATKIAMKEITAPIVAITLVLLSVFVPVAFIPGITGQLYQQFAVTVSVAMVISAVNALSLSPALCALLLKPTHAGSGPVGRVVGRVMGRVSQAIDSVRDGYGHVVAMLVRRAAVGLLFVAIAVGLTYVIGKRVPTGFLPEEDQGAFFVQVKLPEGAAVARSKEVAVRVEEILRASPAVQDVTTIVGYSMLDGLNQSNSAFLVALLKPFEEREAAGTDAKSLIAELRRESLSIREALVIPFNLPPIIGLGTAGGFEYQLEALAGQSPQDLAATMRGLVVTANQQPELAGVFSTYAADTPLVFLNIDREKAQTLGVQVNDIFTALQASLGGLYVNDFNLFGRTWQVIIQGEAKDRREVEDIYRINVRNASGTMVPLSALASAETILGPQFIQRYNNVRSLTINGGPAPGRSSGDAIAAMERISATTLPNGYTYEWTGTALQEKEAAGQTGIILALAVVFAYLFLVGLYESFSIPIGVLLSVTVGVTGAIFFLWLLDLPNDIYAQIGIVVLIALAAKNGILIVEFAKEQREKGVPVREAAEQGARLRFRAVMMTSFAFILGLVPLVTATGAAALSRRGVGTAVFGGMLFASLLGIFVIPTLYVVIQATRERLKGAPPVAPVPAAAASAQPAAHEVQAE</sequence>
<comment type="caution">
    <text evidence="10">The sequence shown here is derived from an EMBL/GenBank/DDBJ whole genome shotgun (WGS) entry which is preliminary data.</text>
</comment>
<evidence type="ECO:0000256" key="6">
    <source>
        <dbReference type="ARBA" id="ARBA00022692"/>
    </source>
</evidence>
<dbReference type="Gene3D" id="3.30.70.1440">
    <property type="entry name" value="Multidrug efflux transporter AcrB pore domain"/>
    <property type="match status" value="1"/>
</dbReference>
<feature type="transmembrane region" description="Helical" evidence="9">
    <location>
        <begin position="1008"/>
        <end position="1032"/>
    </location>
</feature>
<keyword evidence="8 9" id="KW-0472">Membrane</keyword>
<dbReference type="Proteomes" id="UP001321492">
    <property type="component" value="Unassembled WGS sequence"/>
</dbReference>
<dbReference type="InterPro" id="IPR001036">
    <property type="entry name" value="Acrflvin-R"/>
</dbReference>
<evidence type="ECO:0000256" key="3">
    <source>
        <dbReference type="ARBA" id="ARBA00022448"/>
    </source>
</evidence>
<feature type="transmembrane region" description="Helical" evidence="9">
    <location>
        <begin position="982"/>
        <end position="1002"/>
    </location>
</feature>
<organism evidence="10 11">
    <name type="scientific">Chelatococcus albus</name>
    <dbReference type="NCBI Taxonomy" id="3047466"/>
    <lineage>
        <taxon>Bacteria</taxon>
        <taxon>Pseudomonadati</taxon>
        <taxon>Pseudomonadota</taxon>
        <taxon>Alphaproteobacteria</taxon>
        <taxon>Hyphomicrobiales</taxon>
        <taxon>Chelatococcaceae</taxon>
        <taxon>Chelatococcus</taxon>
    </lineage>
</organism>
<feature type="transmembrane region" description="Helical" evidence="9">
    <location>
        <begin position="396"/>
        <end position="415"/>
    </location>
</feature>
<evidence type="ECO:0000256" key="2">
    <source>
        <dbReference type="ARBA" id="ARBA00010942"/>
    </source>
</evidence>
<accession>A0ABT7AJ16</accession>
<evidence type="ECO:0000256" key="4">
    <source>
        <dbReference type="ARBA" id="ARBA00022475"/>
    </source>
</evidence>
<protein>
    <recommendedName>
        <fullName evidence="9">Efflux pump membrane transporter</fullName>
    </recommendedName>
</protein>
<evidence type="ECO:0000313" key="10">
    <source>
        <dbReference type="EMBL" id="MDJ1159375.1"/>
    </source>
</evidence>
<comment type="similarity">
    <text evidence="2 9">Belongs to the resistance-nodulation-cell division (RND) (TC 2.A.6) family.</text>
</comment>
<feature type="transmembrane region" description="Helical" evidence="9">
    <location>
        <begin position="878"/>
        <end position="896"/>
    </location>
</feature>
<dbReference type="PANTHER" id="PTHR32063">
    <property type="match status" value="1"/>
</dbReference>
<keyword evidence="4" id="KW-1003">Cell membrane</keyword>
<feature type="transmembrane region" description="Helical" evidence="9">
    <location>
        <begin position="344"/>
        <end position="361"/>
    </location>
</feature>
<reference evidence="10 11" key="1">
    <citation type="submission" date="2023-05" db="EMBL/GenBank/DDBJ databases">
        <title>Chelatococcus sp. nov., a moderately thermophilic bacterium isolated from hot spring microbial mat.</title>
        <authorList>
            <person name="Hu C.-J."/>
            <person name="Li W.-J."/>
        </authorList>
    </citation>
    <scope>NUCLEOTIDE SEQUENCE [LARGE SCALE GENOMIC DNA]</scope>
    <source>
        <strain evidence="10 11">SYSU G07232</strain>
    </source>
</reference>
<evidence type="ECO:0000256" key="1">
    <source>
        <dbReference type="ARBA" id="ARBA00004429"/>
    </source>
</evidence>